<reference evidence="4 5" key="1">
    <citation type="journal article" date="2024" name="Plant Biotechnol. J.">
        <title>Dendrobium thyrsiflorum genome and its molecular insights into genes involved in important horticultural traits.</title>
        <authorList>
            <person name="Chen B."/>
            <person name="Wang J.Y."/>
            <person name="Zheng P.J."/>
            <person name="Li K.L."/>
            <person name="Liang Y.M."/>
            <person name="Chen X.F."/>
            <person name="Zhang C."/>
            <person name="Zhao X."/>
            <person name="He X."/>
            <person name="Zhang G.Q."/>
            <person name="Liu Z.J."/>
            <person name="Xu Q."/>
        </authorList>
    </citation>
    <scope>NUCLEOTIDE SEQUENCE [LARGE SCALE GENOMIC DNA]</scope>
    <source>
        <strain evidence="4">GZMU011</strain>
    </source>
</reference>
<keyword evidence="5" id="KW-1185">Reference proteome</keyword>
<dbReference type="EMBL" id="JANQDX010000009">
    <property type="protein sequence ID" value="KAL0919880.1"/>
    <property type="molecule type" value="Genomic_DNA"/>
</dbReference>
<feature type="region of interest" description="Disordered" evidence="2">
    <location>
        <begin position="938"/>
        <end position="963"/>
    </location>
</feature>
<feature type="compositionally biased region" description="Basic and acidic residues" evidence="2">
    <location>
        <begin position="514"/>
        <end position="526"/>
    </location>
</feature>
<organism evidence="4 5">
    <name type="scientific">Dendrobium thyrsiflorum</name>
    <name type="common">Pinecone-like raceme dendrobium</name>
    <name type="synonym">Orchid</name>
    <dbReference type="NCBI Taxonomy" id="117978"/>
    <lineage>
        <taxon>Eukaryota</taxon>
        <taxon>Viridiplantae</taxon>
        <taxon>Streptophyta</taxon>
        <taxon>Embryophyta</taxon>
        <taxon>Tracheophyta</taxon>
        <taxon>Spermatophyta</taxon>
        <taxon>Magnoliopsida</taxon>
        <taxon>Liliopsida</taxon>
        <taxon>Asparagales</taxon>
        <taxon>Orchidaceae</taxon>
        <taxon>Epidendroideae</taxon>
        <taxon>Malaxideae</taxon>
        <taxon>Dendrobiinae</taxon>
        <taxon>Dendrobium</taxon>
    </lineage>
</organism>
<name>A0ABD0V531_DENTH</name>
<feature type="compositionally biased region" description="Basic and acidic residues" evidence="2">
    <location>
        <begin position="1457"/>
        <end position="1466"/>
    </location>
</feature>
<evidence type="ECO:0000313" key="4">
    <source>
        <dbReference type="EMBL" id="KAL0919880.1"/>
    </source>
</evidence>
<dbReference type="InterPro" id="IPR008979">
    <property type="entry name" value="Galactose-bd-like_sf"/>
</dbReference>
<keyword evidence="1" id="KW-0175">Coiled coil</keyword>
<comment type="caution">
    <text evidence="4">The sequence shown here is derived from an EMBL/GenBank/DDBJ whole genome shotgun (WGS) entry which is preliminary data.</text>
</comment>
<evidence type="ECO:0000259" key="3">
    <source>
        <dbReference type="Pfam" id="PF13460"/>
    </source>
</evidence>
<dbReference type="PANTHER" id="PTHR15020:SF47">
    <property type="entry name" value="NAD(P)-BINDING DOMAIN-CONTAINING PROTEIN"/>
    <property type="match status" value="1"/>
</dbReference>
<feature type="compositionally biased region" description="Basic and acidic residues" evidence="2">
    <location>
        <begin position="948"/>
        <end position="963"/>
    </location>
</feature>
<feature type="compositionally biased region" description="Basic and acidic residues" evidence="2">
    <location>
        <begin position="54"/>
        <end position="63"/>
    </location>
</feature>
<protein>
    <recommendedName>
        <fullName evidence="3">NAD(P)-binding domain-containing protein</fullName>
    </recommendedName>
</protein>
<feature type="compositionally biased region" description="Acidic residues" evidence="2">
    <location>
        <begin position="1142"/>
        <end position="1161"/>
    </location>
</feature>
<feature type="region of interest" description="Disordered" evidence="2">
    <location>
        <begin position="1418"/>
        <end position="1478"/>
    </location>
</feature>
<dbReference type="Pfam" id="PF13460">
    <property type="entry name" value="NAD_binding_10"/>
    <property type="match status" value="1"/>
</dbReference>
<feature type="compositionally biased region" description="Basic and acidic residues" evidence="2">
    <location>
        <begin position="1418"/>
        <end position="1431"/>
    </location>
</feature>
<accession>A0ABD0V531</accession>
<evidence type="ECO:0000256" key="1">
    <source>
        <dbReference type="SAM" id="Coils"/>
    </source>
</evidence>
<gene>
    <name evidence="4" type="ORF">M5K25_012005</name>
</gene>
<feature type="domain" description="NAD(P)-binding" evidence="3">
    <location>
        <begin position="170"/>
        <end position="239"/>
    </location>
</feature>
<sequence>MVVHGGRIAASAAAASSNVLCMRTSFLGLSPANTNNFTSTSRCFSLSVPISKLSDGDGGEKGKRGGKLGAKKQNKEAKKEDVPSPKEAVDLVAEGSGSKQVSLSLDDVNPVGLGRRSRQIFDQVWKKFSGLGQLSTTSTDEDLLDSVLIRGPMCEFTIPEAQDTTVLVVGATSRIGRILVRKLMLRGYKVKALVRKADSEVIDMLPRSVNIVLGDVGDPSTLKTAIEGCNKIIYCATARSLITADLYRVDYQGDYNNKLAQLRAGKSSKSKLLLAKFKSSKSLDGWEVRQGTYFQDVLATKYDGGMDAKLEFIETGEVVFSGYVFTRGGYVELSKRLSLPLGSTLDRYDGLLLSIGGNGRSFIVILEAGPLADTSQSKLYFARMSTKVGFCRVGTAQVLVRIPFSSFRPVKPDDPPLDPFLVHTFTIRFEPRRQRPPEGPTGMTQDPRSFKLILEYIKALPTGRETDFILVSCTGSGIESSRRDQVLKAKKAGEDSLRRSGLGYTIIRPGPLQEEDREKPDREQRRTVTHGLGSAAAWSEAAVVGSGGGSSAGAGAGRRRSSRWARVWLVTGDWRRLGQRWRTSDRPAAVVGGGGRPSSVAGGFGLRGRPTVLLRPSRWRLGSDRRQRIGGWRRRAGDGYTGGGFASRRLESSRVTHREWHGDDGVQVVGTGVGSVSRLRENTPFTVQLGRGASIQLANAVINTGNSEATIRFGSLEFSAATAKAAAVPIHGITVQGHSARPISTEIHARRVNSVQQPRAARTATAKVVQQNRTSVFERLSHPEVLTVKRTDVKQKTLPILSSVITLPTEPFVPGRHDHEASSSGGKLSRRQRRKLNAKLRAQQPLPVHPSTLPALEPEANVPTQNKFANLKWVKRNSFTGELKQSFWEQQQQAPAPQKKKYETLSARVHRVLKVARENGLMKKKYQKPFINKTARIPQRELPSARVTQEKSKSTPRGEHWSMKPELRFQESADKRSRWKGKEIWRPRLPERKLLEKNVRIGVTSGITSQRSASKKNRQQWVPKEKVPITNAYNSRHLGESSKESYCQPTSTYQKEINVDHSPPIEEVHVPHAEPEIYWKRRSEIRVQGNDDEEDTMEVEVVYMVGHSDEPHQTRGYKRRNEAGPTSSKTTTSQEDQVQYEQLEEEEEVPSGDDQNDDQEEEVLAETLAQAQRRLKFQMKEKDKEISELNSKMIEMMAQMTAMMQKMMSGKDEWQTAISKKTMKMIKQLEGVPGIKWKSSTEPVLELKGNPNSGVSTSRSLTWRRPKTKRFYKSFSKKSNNPNKRSKLKEKRTVLQKIINNLEDYRQPVRRLITLADFMSKLQIDPSEIEEDEQEDEELLHVETCRVISVASTVCQRDSIKDHDRGHIVISPTKMIDKMTSESCLMVVQTDDNSEEELCFPSDGESDQQIVSQMERAKLNEDSEHTTKTSSDEAESNEVDQVQLRSVKASTSRSIKQPKEVQEKQTGRKSGTLYLPKKSNTLSKSNKVVLHLGSDTEEDDDIYETYKPLIKEKQKENTFVVTLIPPQHFREMASREVHNVEELKIFYVPPLRGSSGPGSVFYKSGEYEEENIDELRNFNEDTEILPIEMLRYCPKRIQQMIRKAGVHTMEEPGGQRALIFDQGNRISQGISCADVADICVKALHDSTARNKSFDVCYEYVAEEGNELYELVAHLPDKANNYLTPALAVLEKNT</sequence>
<dbReference type="InterPro" id="IPR036291">
    <property type="entry name" value="NAD(P)-bd_dom_sf"/>
</dbReference>
<dbReference type="SUPFAM" id="SSF51735">
    <property type="entry name" value="NAD(P)-binding Rossmann-fold domains"/>
    <property type="match status" value="1"/>
</dbReference>
<dbReference type="Gene3D" id="3.40.50.720">
    <property type="entry name" value="NAD(P)-binding Rossmann-like Domain"/>
    <property type="match status" value="3"/>
</dbReference>
<feature type="coiled-coil region" evidence="1">
    <location>
        <begin position="1168"/>
        <end position="1199"/>
    </location>
</feature>
<feature type="compositionally biased region" description="Polar residues" evidence="2">
    <location>
        <begin position="1439"/>
        <end position="1455"/>
    </location>
</feature>
<feature type="compositionally biased region" description="Basic and acidic residues" evidence="2">
    <location>
        <begin position="73"/>
        <end position="87"/>
    </location>
</feature>
<dbReference type="PANTHER" id="PTHR15020">
    <property type="entry name" value="FLAVIN REDUCTASE-RELATED"/>
    <property type="match status" value="1"/>
</dbReference>
<feature type="compositionally biased region" description="Polar residues" evidence="2">
    <location>
        <begin position="1124"/>
        <end position="1133"/>
    </location>
</feature>
<feature type="region of interest" description="Disordered" evidence="2">
    <location>
        <begin position="1106"/>
        <end position="1161"/>
    </location>
</feature>
<dbReference type="Proteomes" id="UP001552299">
    <property type="component" value="Unassembled WGS sequence"/>
</dbReference>
<proteinExistence type="predicted"/>
<dbReference type="InterPro" id="IPR016040">
    <property type="entry name" value="NAD(P)-bd_dom"/>
</dbReference>
<feature type="region of interest" description="Disordered" evidence="2">
    <location>
        <begin position="503"/>
        <end position="532"/>
    </location>
</feature>
<evidence type="ECO:0000313" key="5">
    <source>
        <dbReference type="Proteomes" id="UP001552299"/>
    </source>
</evidence>
<feature type="region of interest" description="Disordered" evidence="2">
    <location>
        <begin position="54"/>
        <end position="87"/>
    </location>
</feature>
<evidence type="ECO:0000256" key="2">
    <source>
        <dbReference type="SAM" id="MobiDB-lite"/>
    </source>
</evidence>
<feature type="region of interest" description="Disordered" evidence="2">
    <location>
        <begin position="809"/>
        <end position="832"/>
    </location>
</feature>
<dbReference type="SUPFAM" id="SSF49785">
    <property type="entry name" value="Galactose-binding domain-like"/>
    <property type="match status" value="1"/>
</dbReference>